<dbReference type="Proteomes" id="UP000789860">
    <property type="component" value="Unassembled WGS sequence"/>
</dbReference>
<name>A0ACA9JZT0_9GLOM</name>
<evidence type="ECO:0000313" key="1">
    <source>
        <dbReference type="EMBL" id="CAG8444156.1"/>
    </source>
</evidence>
<sequence length="254" mass="28977">MSIVTVFVQSDNASSERRFDKGISISQLKTKLEPITGIPAESQLLQLYNGDTLVTSVEGDDYMLGAFPVDNFMTLKVLIHYSMVMDYSMNIKPNYNHDSIRLLTPILAIIEINIMICHLWKNMNYRKKNMRNAQENSVLAFKQRNKLGRFSDALSQTSDSYTFEEEAKNIKVGDRCEVDFGDAEGLKRRGTVKYVGETKFKPGYWVGVQYDEPVGKHDGTVQGEQYFSCPAKYGAFVRPNKVKIGDYPEEEFEE</sequence>
<comment type="caution">
    <text evidence="1">The sequence shown here is derived from an EMBL/GenBank/DDBJ whole genome shotgun (WGS) entry which is preliminary data.</text>
</comment>
<gene>
    <name evidence="1" type="ORF">SCALOS_LOCUS820</name>
</gene>
<accession>A0ACA9JZT0</accession>
<feature type="non-terminal residue" evidence="1">
    <location>
        <position position="254"/>
    </location>
</feature>
<keyword evidence="2" id="KW-1185">Reference proteome</keyword>
<evidence type="ECO:0000313" key="2">
    <source>
        <dbReference type="Proteomes" id="UP000789860"/>
    </source>
</evidence>
<proteinExistence type="predicted"/>
<reference evidence="1" key="1">
    <citation type="submission" date="2021-06" db="EMBL/GenBank/DDBJ databases">
        <authorList>
            <person name="Kallberg Y."/>
            <person name="Tangrot J."/>
            <person name="Rosling A."/>
        </authorList>
    </citation>
    <scope>NUCLEOTIDE SEQUENCE</scope>
    <source>
        <strain evidence="1">AU212A</strain>
    </source>
</reference>
<protein>
    <submittedName>
        <fullName evidence="1">3739_t:CDS:1</fullName>
    </submittedName>
</protein>
<dbReference type="EMBL" id="CAJVPM010000421">
    <property type="protein sequence ID" value="CAG8444156.1"/>
    <property type="molecule type" value="Genomic_DNA"/>
</dbReference>
<organism evidence="1 2">
    <name type="scientific">Scutellospora calospora</name>
    <dbReference type="NCBI Taxonomy" id="85575"/>
    <lineage>
        <taxon>Eukaryota</taxon>
        <taxon>Fungi</taxon>
        <taxon>Fungi incertae sedis</taxon>
        <taxon>Mucoromycota</taxon>
        <taxon>Glomeromycotina</taxon>
        <taxon>Glomeromycetes</taxon>
        <taxon>Diversisporales</taxon>
        <taxon>Gigasporaceae</taxon>
        <taxon>Scutellospora</taxon>
    </lineage>
</organism>